<gene>
    <name evidence="1" type="ORF">CEN46_25485</name>
</gene>
<evidence type="ECO:0000313" key="2">
    <source>
        <dbReference type="Proteomes" id="UP000235081"/>
    </source>
</evidence>
<accession>A0A2N6L4G7</accession>
<sequence>MGGGDAAQHLVAPVVEHGAVALLDGDVQNLVAGGAVDNRLADGRADAQQFEDARAPAVARVHALGAALAHKEAR</sequence>
<proteinExistence type="predicted"/>
<dbReference type="Proteomes" id="UP000235081">
    <property type="component" value="Unassembled WGS sequence"/>
</dbReference>
<name>A0A2N6L4G7_9CYAN</name>
<feature type="non-terminal residue" evidence="1">
    <location>
        <position position="74"/>
    </location>
</feature>
<dbReference type="AlphaFoldDB" id="A0A2N6L4G7"/>
<reference evidence="1 2" key="1">
    <citation type="submission" date="2017-07" db="EMBL/GenBank/DDBJ databases">
        <title>Genomes of Fischerella (Mastigocladus) sp. strains.</title>
        <authorList>
            <person name="Miller S.R."/>
        </authorList>
    </citation>
    <scope>NUCLEOTIDE SEQUENCE [LARGE SCALE GENOMIC DNA]</scope>
    <source>
        <strain evidence="1 2">CCMEE 5318</strain>
    </source>
</reference>
<dbReference type="EMBL" id="NMQE01000924">
    <property type="protein sequence ID" value="PMB15744.1"/>
    <property type="molecule type" value="Genomic_DNA"/>
</dbReference>
<evidence type="ECO:0000313" key="1">
    <source>
        <dbReference type="EMBL" id="PMB15744.1"/>
    </source>
</evidence>
<protein>
    <submittedName>
        <fullName evidence="1">Uncharacterized protein</fullName>
    </submittedName>
</protein>
<organism evidence="1 2">
    <name type="scientific">Fischerella thermalis CCMEE 5318</name>
    <dbReference type="NCBI Taxonomy" id="2019666"/>
    <lineage>
        <taxon>Bacteria</taxon>
        <taxon>Bacillati</taxon>
        <taxon>Cyanobacteriota</taxon>
        <taxon>Cyanophyceae</taxon>
        <taxon>Nostocales</taxon>
        <taxon>Hapalosiphonaceae</taxon>
        <taxon>Fischerella</taxon>
    </lineage>
</organism>
<comment type="caution">
    <text evidence="1">The sequence shown here is derived from an EMBL/GenBank/DDBJ whole genome shotgun (WGS) entry which is preliminary data.</text>
</comment>